<protein>
    <recommendedName>
        <fullName evidence="1">CN hydrolase domain-containing protein</fullName>
    </recommendedName>
</protein>
<evidence type="ECO:0000313" key="2">
    <source>
        <dbReference type="EMBL" id="KAJ3048553.1"/>
    </source>
</evidence>
<dbReference type="Proteomes" id="UP001212841">
    <property type="component" value="Unassembled WGS sequence"/>
</dbReference>
<dbReference type="Pfam" id="PF00795">
    <property type="entry name" value="CN_hydrolase"/>
    <property type="match status" value="1"/>
</dbReference>
<accession>A0AAD5X0G7</accession>
<reference evidence="2" key="1">
    <citation type="submission" date="2020-05" db="EMBL/GenBank/DDBJ databases">
        <title>Phylogenomic resolution of chytrid fungi.</title>
        <authorList>
            <person name="Stajich J.E."/>
            <person name="Amses K."/>
            <person name="Simmons R."/>
            <person name="Seto K."/>
            <person name="Myers J."/>
            <person name="Bonds A."/>
            <person name="Quandt C.A."/>
            <person name="Barry K."/>
            <person name="Liu P."/>
            <person name="Grigoriev I."/>
            <person name="Longcore J.E."/>
            <person name="James T.Y."/>
        </authorList>
    </citation>
    <scope>NUCLEOTIDE SEQUENCE</scope>
    <source>
        <strain evidence="2">JEL0318</strain>
    </source>
</reference>
<dbReference type="PROSITE" id="PS50263">
    <property type="entry name" value="CN_HYDROLASE"/>
    <property type="match status" value="1"/>
</dbReference>
<sequence>MVDGPEVEIFKDACKKNGISLIRLGYLSLTGEENPSGPTPSNTRILIFPTGSNDLPYRKIFPGVPQEPWTPGTTTVAVGPKDLIIGAPICYDMNLPELVRDTVSKSFKGAEHMIRIQNYMHHSKEQQIAVA</sequence>
<evidence type="ECO:0000313" key="3">
    <source>
        <dbReference type="Proteomes" id="UP001212841"/>
    </source>
</evidence>
<dbReference type="EMBL" id="JADGJD010000773">
    <property type="protein sequence ID" value="KAJ3048553.1"/>
    <property type="molecule type" value="Genomic_DNA"/>
</dbReference>
<proteinExistence type="predicted"/>
<gene>
    <name evidence="2" type="ORF">HK097_010437</name>
</gene>
<dbReference type="InterPro" id="IPR003010">
    <property type="entry name" value="C-N_Hydrolase"/>
</dbReference>
<dbReference type="Gene3D" id="3.60.110.10">
    <property type="entry name" value="Carbon-nitrogen hydrolase"/>
    <property type="match status" value="1"/>
</dbReference>
<comment type="caution">
    <text evidence="2">The sequence shown here is derived from an EMBL/GenBank/DDBJ whole genome shotgun (WGS) entry which is preliminary data.</text>
</comment>
<dbReference type="AlphaFoldDB" id="A0AAD5X0G7"/>
<organism evidence="2 3">
    <name type="scientific">Rhizophlyctis rosea</name>
    <dbReference type="NCBI Taxonomy" id="64517"/>
    <lineage>
        <taxon>Eukaryota</taxon>
        <taxon>Fungi</taxon>
        <taxon>Fungi incertae sedis</taxon>
        <taxon>Chytridiomycota</taxon>
        <taxon>Chytridiomycota incertae sedis</taxon>
        <taxon>Chytridiomycetes</taxon>
        <taxon>Rhizophlyctidales</taxon>
        <taxon>Rhizophlyctidaceae</taxon>
        <taxon>Rhizophlyctis</taxon>
    </lineage>
</organism>
<name>A0AAD5X0G7_9FUNG</name>
<keyword evidence="3" id="KW-1185">Reference proteome</keyword>
<evidence type="ECO:0000259" key="1">
    <source>
        <dbReference type="PROSITE" id="PS50263"/>
    </source>
</evidence>
<dbReference type="SUPFAM" id="SSF56317">
    <property type="entry name" value="Carbon-nitrogen hydrolase"/>
    <property type="match status" value="1"/>
</dbReference>
<feature type="domain" description="CN hydrolase" evidence="1">
    <location>
        <begin position="1"/>
        <end position="131"/>
    </location>
</feature>
<dbReference type="InterPro" id="IPR036526">
    <property type="entry name" value="C-N_Hydrolase_sf"/>
</dbReference>